<geneLocation type="plasmid" evidence="2">
    <name>unnamed1</name>
</geneLocation>
<dbReference type="Pfam" id="PF24020">
    <property type="entry name" value="DUF7333"/>
    <property type="match status" value="1"/>
</dbReference>
<evidence type="ECO:0000256" key="1">
    <source>
        <dbReference type="SAM" id="Phobius"/>
    </source>
</evidence>
<keyword evidence="1" id="KW-0812">Transmembrane</keyword>
<dbReference type="GeneID" id="67876423"/>
<dbReference type="Proteomes" id="UP000326302">
    <property type="component" value="Unassembled WGS sequence"/>
</dbReference>
<keyword evidence="2" id="KW-0614">Plasmid</keyword>
<organism evidence="2 3">
    <name type="scientific">Halosegnis rubeus</name>
    <dbReference type="NCBI Taxonomy" id="2212850"/>
    <lineage>
        <taxon>Archaea</taxon>
        <taxon>Methanobacteriati</taxon>
        <taxon>Methanobacteriota</taxon>
        <taxon>Stenosarchaea group</taxon>
        <taxon>Halobacteria</taxon>
        <taxon>Halobacteriales</taxon>
        <taxon>Natronomonadaceae</taxon>
        <taxon>Halosegnis</taxon>
    </lineage>
</organism>
<protein>
    <submittedName>
        <fullName evidence="2">Uncharacterized protein</fullName>
    </submittedName>
</protein>
<keyword evidence="1" id="KW-1133">Transmembrane helix</keyword>
<feature type="transmembrane region" description="Helical" evidence="1">
    <location>
        <begin position="32"/>
        <end position="50"/>
    </location>
</feature>
<evidence type="ECO:0000313" key="3">
    <source>
        <dbReference type="Proteomes" id="UP000326302"/>
    </source>
</evidence>
<dbReference type="EMBL" id="QJOW01000005">
    <property type="protein sequence ID" value="KAB7513593.1"/>
    <property type="molecule type" value="Genomic_DNA"/>
</dbReference>
<dbReference type="AlphaFoldDB" id="A0A5N5U4X8"/>
<sequence length="62" mass="6768">MEFDNTKTVIAFGVLLTLIIGGTMMSPTSKSTVMMVSVGLVVFGVFTLFLEVKHGEYRANHT</sequence>
<evidence type="ECO:0000313" key="2">
    <source>
        <dbReference type="EMBL" id="KAB7513593.1"/>
    </source>
</evidence>
<feature type="transmembrane region" description="Helical" evidence="1">
    <location>
        <begin position="9"/>
        <end position="26"/>
    </location>
</feature>
<dbReference type="OrthoDB" id="214577at2157"/>
<proteinExistence type="predicted"/>
<dbReference type="InterPro" id="IPR055757">
    <property type="entry name" value="DUF7333"/>
</dbReference>
<comment type="caution">
    <text evidence="2">The sequence shown here is derived from an EMBL/GenBank/DDBJ whole genome shotgun (WGS) entry which is preliminary data.</text>
</comment>
<dbReference type="RefSeq" id="WP_004594557.1">
    <property type="nucleotide sequence ID" value="NZ_QJOW01000005.1"/>
</dbReference>
<reference evidence="2 3" key="1">
    <citation type="submission" date="2019-10" db="EMBL/GenBank/DDBJ databases">
        <title>Unraveling microbial dark matter from salterns through culturing: the case of the genus Halosegnis.</title>
        <authorList>
            <person name="Duran-Viseras A."/>
            <person name="Andrei A.-S."/>
            <person name="Vera-Gargallo B."/>
            <person name="Ghai R."/>
            <person name="Sanchez-Porro C."/>
            <person name="Ventosa A."/>
        </authorList>
    </citation>
    <scope>NUCLEOTIDE SEQUENCE [LARGE SCALE GENOMIC DNA]</scope>
    <source>
        <strain evidence="2 3">F17-44</strain>
        <plasmid evidence="2">unnamed1</plasmid>
    </source>
</reference>
<name>A0A5N5U4X8_9EURY</name>
<keyword evidence="1" id="KW-0472">Membrane</keyword>
<gene>
    <name evidence="2" type="ORF">DMP03_11740</name>
</gene>
<accession>A0A5N5U4X8</accession>